<feature type="signal peptide" evidence="1">
    <location>
        <begin position="1"/>
        <end position="29"/>
    </location>
</feature>
<evidence type="ECO:0008006" key="4">
    <source>
        <dbReference type="Google" id="ProtNLM"/>
    </source>
</evidence>
<gene>
    <name evidence="2" type="ORF">ACFFJ8_21565</name>
</gene>
<accession>A0ABV6JDZ4</accession>
<dbReference type="EMBL" id="JBHLVF010000036">
    <property type="protein sequence ID" value="MFC0393947.1"/>
    <property type="molecule type" value="Genomic_DNA"/>
</dbReference>
<name>A0ABV6JDZ4_9BACL</name>
<dbReference type="Proteomes" id="UP001589818">
    <property type="component" value="Unassembled WGS sequence"/>
</dbReference>
<evidence type="ECO:0000313" key="3">
    <source>
        <dbReference type="Proteomes" id="UP001589818"/>
    </source>
</evidence>
<evidence type="ECO:0000256" key="1">
    <source>
        <dbReference type="SAM" id="SignalP"/>
    </source>
</evidence>
<feature type="chain" id="PRO_5046083944" description="Copper amine oxidase-like N-terminal domain-containing protein" evidence="1">
    <location>
        <begin position="30"/>
        <end position="422"/>
    </location>
</feature>
<organism evidence="2 3">
    <name type="scientific">Paenibacillus mendelii</name>
    <dbReference type="NCBI Taxonomy" id="206163"/>
    <lineage>
        <taxon>Bacteria</taxon>
        <taxon>Bacillati</taxon>
        <taxon>Bacillota</taxon>
        <taxon>Bacilli</taxon>
        <taxon>Bacillales</taxon>
        <taxon>Paenibacillaceae</taxon>
        <taxon>Paenibacillus</taxon>
    </lineage>
</organism>
<comment type="caution">
    <text evidence="2">The sequence shown here is derived from an EMBL/GenBank/DDBJ whole genome shotgun (WGS) entry which is preliminary data.</text>
</comment>
<dbReference type="RefSeq" id="WP_204822499.1">
    <property type="nucleotide sequence ID" value="NZ_JANHOF010000025.1"/>
</dbReference>
<sequence length="422" mass="48004">MKGASFKKRFLLAASFAILSSSVPITIPAAASATATSSDSYQQLAAWKFNFSFAFKDPWTGKLFFNAFNDEGELYIIFKEKDGSWHKLPKGYHFAWKNGNESLARIELSHSVLEPFKPVSPPLFGTLLYDHTDNTLVYSKPYIISPGRGYGIRQQEDYVSTGNGSQRLFSIWLKDRKTGVIREIWRSNQRGEYRFHWTNDDQLLSQRYNQTTRTVEITQYDPSIGTFKHLLDGQLWRINPKTNQILYLDNTTKRKVWIYDMNTGVKRLSKGVVEENTLFAAAPSPMENTVTPPVDLDVRSLPELEPQFISMNEADLIVNGARYPLAMAIVSGINNFIPLSSVMAELGLTLSSEPIGEPPVQSYKLTYRDQVVTIDEKDMRNYDNRIFISITLLKRLLQTDDMQLQWIAPLNNTFSSISSVSS</sequence>
<keyword evidence="1" id="KW-0732">Signal</keyword>
<reference evidence="2 3" key="1">
    <citation type="submission" date="2024-09" db="EMBL/GenBank/DDBJ databases">
        <authorList>
            <person name="Sun Q."/>
            <person name="Mori K."/>
        </authorList>
    </citation>
    <scope>NUCLEOTIDE SEQUENCE [LARGE SCALE GENOMIC DNA]</scope>
    <source>
        <strain evidence="2 3">CCM 4839</strain>
    </source>
</reference>
<protein>
    <recommendedName>
        <fullName evidence="4">Copper amine oxidase-like N-terminal domain-containing protein</fullName>
    </recommendedName>
</protein>
<keyword evidence="3" id="KW-1185">Reference proteome</keyword>
<proteinExistence type="predicted"/>
<evidence type="ECO:0000313" key="2">
    <source>
        <dbReference type="EMBL" id="MFC0393947.1"/>
    </source>
</evidence>
<dbReference type="SUPFAM" id="SSF69304">
    <property type="entry name" value="Tricorn protease N-terminal domain"/>
    <property type="match status" value="1"/>
</dbReference>